<evidence type="ECO:0000259" key="1">
    <source>
        <dbReference type="Pfam" id="PF08531"/>
    </source>
</evidence>
<accession>A0ABP0VHY0</accession>
<dbReference type="PANTHER" id="PTHR33307:SF11">
    <property type="entry name" value="ALPHA-L-RHAMNOSIDASE"/>
    <property type="match status" value="1"/>
</dbReference>
<sequence>MVLSSDMDWHGSQWIGANGAAISGSADDFMLIERVDAGHYQSMRLRRELEVKPKLRQATLCVCGLGQYELTIDGSRVGEDLFTPGWTNYKKTLVCWKMANEKYPDFKHKKTHEALWLED</sequence>
<dbReference type="Pfam" id="PF08531">
    <property type="entry name" value="Bac_rhamnosid_N"/>
    <property type="match status" value="1"/>
</dbReference>
<name>A0ABP0VHY0_9BRYO</name>
<reference evidence="2" key="1">
    <citation type="submission" date="2024-02" db="EMBL/GenBank/DDBJ databases">
        <authorList>
            <consortium name="ELIXIR-Norway"/>
            <consortium name="Elixir Norway"/>
        </authorList>
    </citation>
    <scope>NUCLEOTIDE SEQUENCE</scope>
</reference>
<organism evidence="2 3">
    <name type="scientific">Sphagnum jensenii</name>
    <dbReference type="NCBI Taxonomy" id="128206"/>
    <lineage>
        <taxon>Eukaryota</taxon>
        <taxon>Viridiplantae</taxon>
        <taxon>Streptophyta</taxon>
        <taxon>Embryophyta</taxon>
        <taxon>Bryophyta</taxon>
        <taxon>Sphagnophytina</taxon>
        <taxon>Sphagnopsida</taxon>
        <taxon>Sphagnales</taxon>
        <taxon>Sphagnaceae</taxon>
        <taxon>Sphagnum</taxon>
    </lineage>
</organism>
<protein>
    <recommendedName>
        <fullName evidence="1">Bacterial alpha-L-rhamnosidase N-terminal domain-containing protein</fullName>
    </recommendedName>
</protein>
<feature type="domain" description="Bacterial alpha-L-rhamnosidase N-terminal" evidence="1">
    <location>
        <begin position="54"/>
        <end position="93"/>
    </location>
</feature>
<dbReference type="Gene3D" id="2.60.120.260">
    <property type="entry name" value="Galactose-binding domain-like"/>
    <property type="match status" value="1"/>
</dbReference>
<gene>
    <name evidence="2" type="ORF">CSSPJE1EN1_LOCUS29342</name>
</gene>
<evidence type="ECO:0000313" key="2">
    <source>
        <dbReference type="EMBL" id="CAK9253964.1"/>
    </source>
</evidence>
<dbReference type="PANTHER" id="PTHR33307">
    <property type="entry name" value="ALPHA-RHAMNOSIDASE (EUROFUNG)"/>
    <property type="match status" value="1"/>
</dbReference>
<dbReference type="EMBL" id="CAXAQS010000956">
    <property type="protein sequence ID" value="CAK9253964.1"/>
    <property type="molecule type" value="Genomic_DNA"/>
</dbReference>
<comment type="caution">
    <text evidence="2">The sequence shown here is derived from an EMBL/GenBank/DDBJ whole genome shotgun (WGS) entry which is preliminary data.</text>
</comment>
<dbReference type="InterPro" id="IPR013737">
    <property type="entry name" value="Bac_rhamnosid_N"/>
</dbReference>
<proteinExistence type="predicted"/>
<keyword evidence="3" id="KW-1185">Reference proteome</keyword>
<dbReference type="InterPro" id="IPR016007">
    <property type="entry name" value="Alpha_rhamnosid"/>
</dbReference>
<evidence type="ECO:0000313" key="3">
    <source>
        <dbReference type="Proteomes" id="UP001497444"/>
    </source>
</evidence>
<dbReference type="Proteomes" id="UP001497444">
    <property type="component" value="Unassembled WGS sequence"/>
</dbReference>